<evidence type="ECO:0000313" key="2">
    <source>
        <dbReference type="EMBL" id="MED6150729.1"/>
    </source>
</evidence>
<proteinExistence type="predicted"/>
<evidence type="ECO:0000256" key="1">
    <source>
        <dbReference type="SAM" id="MobiDB-lite"/>
    </source>
</evidence>
<comment type="caution">
    <text evidence="2">The sequence shown here is derived from an EMBL/GenBank/DDBJ whole genome shotgun (WGS) entry which is preliminary data.</text>
</comment>
<sequence>MFHKIRGLTVGIEFAGQPKKYTGFIIPSYYQPSPQPSYQPPFLAHQQFQPPVRLSHPVVAATVVCEHVTELPSQRPTRLRVHGHSGHRGIANHLRAGPHPGSTITRHAGATGTRPLLMPHHWSPWVAFGHPRLGGLASCVAWPGSGGSWARSTRATSSHPGWAGTPPDRAALIMLDLSEITMRPSWGVTCLRRFDRKKDHASVVSDSTSAKAIGKILSFPSWATAISKTPPYFPYKWVPSMEMKFLQCLNASMHGGNDQKALSNCRDPWSSRSRRNTAPFQGRTPCPVGTSETPTVAAVPCYTPPPTARTE</sequence>
<name>A0ABU6TPI6_9FABA</name>
<keyword evidence="3" id="KW-1185">Reference proteome</keyword>
<dbReference type="Proteomes" id="UP001341840">
    <property type="component" value="Unassembled WGS sequence"/>
</dbReference>
<gene>
    <name evidence="2" type="ORF">PIB30_075335</name>
</gene>
<accession>A0ABU6TPI6</accession>
<feature type="region of interest" description="Disordered" evidence="1">
    <location>
        <begin position="263"/>
        <end position="292"/>
    </location>
</feature>
<evidence type="ECO:0000313" key="3">
    <source>
        <dbReference type="Proteomes" id="UP001341840"/>
    </source>
</evidence>
<reference evidence="2 3" key="1">
    <citation type="journal article" date="2023" name="Plants (Basel)">
        <title>Bridging the Gap: Combining Genomics and Transcriptomics Approaches to Understand Stylosanthes scabra, an Orphan Legume from the Brazilian Caatinga.</title>
        <authorList>
            <person name="Ferreira-Neto J.R.C."/>
            <person name="da Silva M.D."/>
            <person name="Binneck E."/>
            <person name="de Melo N.F."/>
            <person name="da Silva R.H."/>
            <person name="de Melo A.L.T.M."/>
            <person name="Pandolfi V."/>
            <person name="Bustamante F.O."/>
            <person name="Brasileiro-Vidal A.C."/>
            <person name="Benko-Iseppon A.M."/>
        </authorList>
    </citation>
    <scope>NUCLEOTIDE SEQUENCE [LARGE SCALE GENOMIC DNA]</scope>
    <source>
        <tissue evidence="2">Leaves</tissue>
    </source>
</reference>
<organism evidence="2 3">
    <name type="scientific">Stylosanthes scabra</name>
    <dbReference type="NCBI Taxonomy" id="79078"/>
    <lineage>
        <taxon>Eukaryota</taxon>
        <taxon>Viridiplantae</taxon>
        <taxon>Streptophyta</taxon>
        <taxon>Embryophyta</taxon>
        <taxon>Tracheophyta</taxon>
        <taxon>Spermatophyta</taxon>
        <taxon>Magnoliopsida</taxon>
        <taxon>eudicotyledons</taxon>
        <taxon>Gunneridae</taxon>
        <taxon>Pentapetalae</taxon>
        <taxon>rosids</taxon>
        <taxon>fabids</taxon>
        <taxon>Fabales</taxon>
        <taxon>Fabaceae</taxon>
        <taxon>Papilionoideae</taxon>
        <taxon>50 kb inversion clade</taxon>
        <taxon>dalbergioids sensu lato</taxon>
        <taxon>Dalbergieae</taxon>
        <taxon>Pterocarpus clade</taxon>
        <taxon>Stylosanthes</taxon>
    </lineage>
</organism>
<dbReference type="EMBL" id="JASCZI010091578">
    <property type="protein sequence ID" value="MED6150729.1"/>
    <property type="molecule type" value="Genomic_DNA"/>
</dbReference>
<protein>
    <submittedName>
        <fullName evidence="2">Uncharacterized protein</fullName>
    </submittedName>
</protein>